<dbReference type="SUPFAM" id="SSF53098">
    <property type="entry name" value="Ribonuclease H-like"/>
    <property type="match status" value="1"/>
</dbReference>
<name>A0A2S3IT64_9POAL</name>
<gene>
    <name evidence="1" type="ORF">PAHAL_9G562800</name>
</gene>
<dbReference type="EMBL" id="CM008054">
    <property type="protein sequence ID" value="PAN50990.1"/>
    <property type="molecule type" value="Genomic_DNA"/>
</dbReference>
<sequence>MWAHNQDQELARIRELARGFPIATVAASHDGPPAFLPSGKAFPHTLEGNYEAVRASVERATSAQVALALSSRDGELALGGRVWRFHLGAGAGLDDPRRVCAGIRAHARAAMPRGSLVTLDGAEDAAYLVRHIVDGGLPRLRDEFLRACGDAWFWEVKVAYNAFLYGLGAADNEYLVRYKMDKVEEEERDRRLTELLHLHVHDEAVLQNIRIL</sequence>
<dbReference type="GO" id="GO:0004535">
    <property type="term" value="F:poly(A)-specific ribonuclease activity"/>
    <property type="evidence" value="ECO:0007669"/>
    <property type="project" value="InterPro"/>
</dbReference>
<dbReference type="PANTHER" id="PTHR10797">
    <property type="entry name" value="CCR4-NOT TRANSCRIPTION COMPLEX SUBUNIT"/>
    <property type="match status" value="1"/>
</dbReference>
<organism evidence="1">
    <name type="scientific">Panicum hallii</name>
    <dbReference type="NCBI Taxonomy" id="206008"/>
    <lineage>
        <taxon>Eukaryota</taxon>
        <taxon>Viridiplantae</taxon>
        <taxon>Streptophyta</taxon>
        <taxon>Embryophyta</taxon>
        <taxon>Tracheophyta</taxon>
        <taxon>Spermatophyta</taxon>
        <taxon>Magnoliopsida</taxon>
        <taxon>Liliopsida</taxon>
        <taxon>Poales</taxon>
        <taxon>Poaceae</taxon>
        <taxon>PACMAD clade</taxon>
        <taxon>Panicoideae</taxon>
        <taxon>Panicodae</taxon>
        <taxon>Paniceae</taxon>
        <taxon>Panicinae</taxon>
        <taxon>Panicum</taxon>
        <taxon>Panicum sect. Panicum</taxon>
    </lineage>
</organism>
<dbReference type="GO" id="GO:0030014">
    <property type="term" value="C:CCR4-NOT complex"/>
    <property type="evidence" value="ECO:0007669"/>
    <property type="project" value="InterPro"/>
</dbReference>
<dbReference type="Gene3D" id="3.30.420.10">
    <property type="entry name" value="Ribonuclease H-like superfamily/Ribonuclease H"/>
    <property type="match status" value="1"/>
</dbReference>
<protein>
    <submittedName>
        <fullName evidence="1">Uncharacterized protein</fullName>
    </submittedName>
</protein>
<dbReference type="InterPro" id="IPR012337">
    <property type="entry name" value="RNaseH-like_sf"/>
</dbReference>
<dbReference type="Gramene" id="PAN50990">
    <property type="protein sequence ID" value="PAN50990"/>
    <property type="gene ID" value="PAHAL_9G562800"/>
</dbReference>
<accession>A0A2S3IT64</accession>
<dbReference type="AlphaFoldDB" id="A0A2S3IT64"/>
<reference evidence="1" key="1">
    <citation type="submission" date="2018-04" db="EMBL/GenBank/DDBJ databases">
        <title>WGS assembly of Panicum hallii.</title>
        <authorList>
            <person name="Lovell J."/>
            <person name="Jenkins J."/>
            <person name="Lowry D."/>
            <person name="Mamidi S."/>
            <person name="Sreedasyam A."/>
            <person name="Weng X."/>
            <person name="Barry K."/>
            <person name="Bonette J."/>
            <person name="Campitelli B."/>
            <person name="Daum C."/>
            <person name="Gordon S."/>
            <person name="Gould B."/>
            <person name="Lipzen A."/>
            <person name="Macqueen A."/>
            <person name="Palacio-Mejia J."/>
            <person name="Plott C."/>
            <person name="Shakirov E."/>
            <person name="Shu S."/>
            <person name="Yoshinaga Y."/>
            <person name="Zane M."/>
            <person name="Rokhsar D."/>
            <person name="Grimwood J."/>
            <person name="Schmutz J."/>
            <person name="Juenger T."/>
        </authorList>
    </citation>
    <scope>NUCLEOTIDE SEQUENCE [LARGE SCALE GENOMIC DNA]</scope>
    <source>
        <strain evidence="1">FIL2</strain>
    </source>
</reference>
<dbReference type="InterPro" id="IPR039637">
    <property type="entry name" value="CNOT7/CNOT8/Pop2"/>
</dbReference>
<dbReference type="Proteomes" id="UP000243499">
    <property type="component" value="Chromosome 9"/>
</dbReference>
<proteinExistence type="predicted"/>
<dbReference type="GO" id="GO:0003676">
    <property type="term" value="F:nucleic acid binding"/>
    <property type="evidence" value="ECO:0007669"/>
    <property type="project" value="InterPro"/>
</dbReference>
<evidence type="ECO:0000313" key="1">
    <source>
        <dbReference type="EMBL" id="PAN50990.1"/>
    </source>
</evidence>
<dbReference type="InterPro" id="IPR036397">
    <property type="entry name" value="RNaseH_sf"/>
</dbReference>